<dbReference type="AlphaFoldDB" id="A0A2T0Q5J1"/>
<reference evidence="1 2" key="1">
    <citation type="submission" date="2018-03" db="EMBL/GenBank/DDBJ databases">
        <title>Genomic Encyclopedia of Archaeal and Bacterial Type Strains, Phase II (KMG-II): from individual species to whole genera.</title>
        <authorList>
            <person name="Goeker M."/>
        </authorList>
    </citation>
    <scope>NUCLEOTIDE SEQUENCE [LARGE SCALE GENOMIC DNA]</scope>
    <source>
        <strain evidence="1 2">DSM 45601</strain>
    </source>
</reference>
<dbReference type="RefSeq" id="WP_106246844.1">
    <property type="nucleotide sequence ID" value="NZ_PVZC01000004.1"/>
</dbReference>
<proteinExistence type="predicted"/>
<dbReference type="InterPro" id="IPR009351">
    <property type="entry name" value="AlkZ-like"/>
</dbReference>
<dbReference type="GO" id="GO:0003677">
    <property type="term" value="F:DNA binding"/>
    <property type="evidence" value="ECO:0007669"/>
    <property type="project" value="UniProtKB-KW"/>
</dbReference>
<dbReference type="Pfam" id="PF06224">
    <property type="entry name" value="AlkZ-like"/>
    <property type="match status" value="1"/>
</dbReference>
<evidence type="ECO:0000313" key="1">
    <source>
        <dbReference type="EMBL" id="PRX99088.1"/>
    </source>
</evidence>
<name>A0A2T0Q5J1_9ACTN</name>
<comment type="caution">
    <text evidence="1">The sequence shown here is derived from an EMBL/GenBank/DDBJ whole genome shotgun (WGS) entry which is preliminary data.</text>
</comment>
<sequence>MSQSTPVLTRSARPQVLTRRALNRAVLERQLLLRRAALPAHAAVEHLAGLQGQEADAPYIGLWTRLEDFETDALSALRHDRSVVRSSLLRGTQHLVTAEDYRWMRPLVSPVLRRGRQAAFGRATRGLDLAELAEEARGLLAGRTLTRQQLGRLLAERRPGLPPTALGWSAQAMLALVHPPPNGLWRTGGATPFALAEEWLGAPVPELPADPADPAHAAARERLVRRYLAAFGPASVRDVQAWSGRTRLAADVDRLRPELRVFRGEDGRELFDLPGAALPDPDVPAPVRFLPEFDNLVVGHADRTRMMTDAVRARVCVGAVVLPTVLVDGTVQACWSLDLHRGPRGRVEPDGPAALTVDLFFRVSPAEREAIAEEGARLLAFAAPEAAAREVRISGPAG</sequence>
<dbReference type="PANTHER" id="PTHR38479:SF2">
    <property type="entry name" value="WINGED HELIX DNA-BINDING DOMAIN-CONTAINING PROTEIN"/>
    <property type="match status" value="1"/>
</dbReference>
<dbReference type="OrthoDB" id="9148135at2"/>
<dbReference type="Proteomes" id="UP000237846">
    <property type="component" value="Unassembled WGS sequence"/>
</dbReference>
<organism evidence="1 2">
    <name type="scientific">Allonocardiopsis opalescens</name>
    <dbReference type="NCBI Taxonomy" id="1144618"/>
    <lineage>
        <taxon>Bacteria</taxon>
        <taxon>Bacillati</taxon>
        <taxon>Actinomycetota</taxon>
        <taxon>Actinomycetes</taxon>
        <taxon>Streptosporangiales</taxon>
        <taxon>Allonocardiopsis</taxon>
    </lineage>
</organism>
<accession>A0A2T0Q5J1</accession>
<keyword evidence="2" id="KW-1185">Reference proteome</keyword>
<protein>
    <submittedName>
        <fullName evidence="1">Winged helix DNA-binding protein</fullName>
    </submittedName>
</protein>
<dbReference type="PANTHER" id="PTHR38479">
    <property type="entry name" value="LMO0824 PROTEIN"/>
    <property type="match status" value="1"/>
</dbReference>
<dbReference type="EMBL" id="PVZC01000004">
    <property type="protein sequence ID" value="PRX99088.1"/>
    <property type="molecule type" value="Genomic_DNA"/>
</dbReference>
<evidence type="ECO:0000313" key="2">
    <source>
        <dbReference type="Proteomes" id="UP000237846"/>
    </source>
</evidence>
<keyword evidence="1" id="KW-0238">DNA-binding</keyword>
<gene>
    <name evidence="1" type="ORF">CLV72_104668</name>
</gene>